<evidence type="ECO:0000313" key="2">
    <source>
        <dbReference type="Proteomes" id="UP000014204"/>
    </source>
</evidence>
<name>R9KWE5_9ACTN</name>
<dbReference type="GO" id="GO:0006302">
    <property type="term" value="P:double-strand break repair"/>
    <property type="evidence" value="ECO:0007669"/>
    <property type="project" value="TreeGrafter"/>
</dbReference>
<accession>R9KWE5</accession>
<dbReference type="Gene3D" id="3.40.50.300">
    <property type="entry name" value="P-loop containing nucleotide triphosphate hydrolases"/>
    <property type="match status" value="2"/>
</dbReference>
<dbReference type="SUPFAM" id="SSF89550">
    <property type="entry name" value="PHP domain-like"/>
    <property type="match status" value="1"/>
</dbReference>
<organism evidence="1 2">
    <name type="scientific">Adlercreutzia caecimuris B7</name>
    <dbReference type="NCBI Taxonomy" id="1235794"/>
    <lineage>
        <taxon>Bacteria</taxon>
        <taxon>Bacillati</taxon>
        <taxon>Actinomycetota</taxon>
        <taxon>Coriobacteriia</taxon>
        <taxon>Eggerthellales</taxon>
        <taxon>Eggerthellaceae</taxon>
        <taxon>Adlercreutzia</taxon>
    </lineage>
</organism>
<dbReference type="EMBL" id="ASSY01000008">
    <property type="protein sequence ID" value="EOS50859.1"/>
    <property type="molecule type" value="Genomic_DNA"/>
</dbReference>
<keyword evidence="2" id="KW-1185">Reference proteome</keyword>
<dbReference type="GO" id="GO:0000731">
    <property type="term" value="P:DNA synthesis involved in DNA repair"/>
    <property type="evidence" value="ECO:0007669"/>
    <property type="project" value="TreeGrafter"/>
</dbReference>
<dbReference type="InterPro" id="IPR016195">
    <property type="entry name" value="Pol/histidinol_Pase-like"/>
</dbReference>
<dbReference type="PANTHER" id="PTHR32182">
    <property type="entry name" value="DNA REPLICATION AND REPAIR PROTEIN RECF"/>
    <property type="match status" value="1"/>
</dbReference>
<dbReference type="PANTHER" id="PTHR32182:SF22">
    <property type="entry name" value="ATP-DEPENDENT ENDONUCLEASE, OLD FAMILY-RELATED"/>
    <property type="match status" value="1"/>
</dbReference>
<dbReference type="Gene3D" id="3.20.20.140">
    <property type="entry name" value="Metal-dependent hydrolases"/>
    <property type="match status" value="1"/>
</dbReference>
<evidence type="ECO:0000313" key="1">
    <source>
        <dbReference type="EMBL" id="EOS50859.1"/>
    </source>
</evidence>
<dbReference type="Proteomes" id="UP000014204">
    <property type="component" value="Unassembled WGS sequence"/>
</dbReference>
<dbReference type="AlphaFoldDB" id="R9KWE5"/>
<comment type="caution">
    <text evidence="1">The sequence shown here is derived from an EMBL/GenBank/DDBJ whole genome shotgun (WGS) entry which is preliminary data.</text>
</comment>
<gene>
    <name evidence="1" type="ORF">C811_01275</name>
</gene>
<reference evidence="1 2" key="1">
    <citation type="submission" date="2013-04" db="EMBL/GenBank/DDBJ databases">
        <title>The Genome Sequence of Enterorhabdus caecimuris B7.</title>
        <authorList>
            <consortium name="The Broad Institute Genomics Platform"/>
            <consortium name="The Broad Institute Genome Sequencing Center for Infectious Disease"/>
            <person name="Earl A."/>
            <person name="Xavier R."/>
            <person name="Elson C."/>
            <person name="Duck W."/>
            <person name="Walker B."/>
            <person name="Young S."/>
            <person name="Zeng Q."/>
            <person name="Gargeya S."/>
            <person name="Fitzgerald M."/>
            <person name="Haas B."/>
            <person name="Abouelleil A."/>
            <person name="Allen A.W."/>
            <person name="Alvarado L."/>
            <person name="Arachchi H.M."/>
            <person name="Berlin A.M."/>
            <person name="Chapman S.B."/>
            <person name="Gainer-Dewar J."/>
            <person name="Goldberg J."/>
            <person name="Griggs A."/>
            <person name="Gujja S."/>
            <person name="Hansen M."/>
            <person name="Howarth C."/>
            <person name="Imamovic A."/>
            <person name="Ireland A."/>
            <person name="Larimer J."/>
            <person name="McCowan C."/>
            <person name="Murphy C."/>
            <person name="Pearson M."/>
            <person name="Poon T.W."/>
            <person name="Priest M."/>
            <person name="Roberts A."/>
            <person name="Saif S."/>
            <person name="Shea T."/>
            <person name="Sisk P."/>
            <person name="Sykes S."/>
            <person name="Wortman J."/>
            <person name="Nusbaum C."/>
            <person name="Birren B."/>
        </authorList>
    </citation>
    <scope>NUCLEOTIDE SEQUENCE [LARGE SCALE GENOMIC DNA]</scope>
    <source>
        <strain evidence="1 2">B7</strain>
    </source>
</reference>
<proteinExistence type="predicted"/>
<dbReference type="HOGENOM" id="CLU_019819_0_0_11"/>
<evidence type="ECO:0008006" key="3">
    <source>
        <dbReference type="Google" id="ProtNLM"/>
    </source>
</evidence>
<dbReference type="SUPFAM" id="SSF52540">
    <property type="entry name" value="P-loop containing nucleoside triphosphate hydrolases"/>
    <property type="match status" value="1"/>
</dbReference>
<protein>
    <recommendedName>
        <fullName evidence="3">Polymerase/histidinol phosphatase N-terminal domain-containing protein</fullName>
    </recommendedName>
</protein>
<dbReference type="eggNOG" id="COG1196">
    <property type="taxonomic scope" value="Bacteria"/>
</dbReference>
<dbReference type="InterPro" id="IPR027417">
    <property type="entry name" value="P-loop_NTPase"/>
</dbReference>
<dbReference type="PATRIC" id="fig|1235794.3.peg.1259"/>
<sequence length="799" mass="89336">MDMAPTKKIVQKPVKVDFHIHSAASAHKDGQKVKDGTAENINVLFNKLEENEVNMAAITDHDAFDYDIYDALRAKVKNACSLQQVLPGVEFTVSFKTSNTSKTVHVVTLFDDSCAYDAAKRISDAIPLKNDKPDYDSGNAFSEDAYWNIIRTIGLDIVTIAHQKTSPGSTQTRKNDANSAGEELYNEFLFIDYFEAYEYKNRRNELFNKSYAYSHDQQERLRFITGSDCHVWSAYPCYGSHPSPADRDFAHTYLKCLPTFKGLAMAVTDVSRIKTIPSFFSGSTTVLDTIELTLGAEDIEIPLSPGINAIIGDNSIGKSSLLNALNNYEGVGQYTRKGQERYLSAMGLSVRATIPEGYLLQFDGQEAIRKSFEGLNVGKAKKQLDRHFPTPIEPAPFKHYAMGQFNRFLQALQRSCEYQDALSSLHDYGIPRKRPLEAPESLTFDKGIHVADATPHSCLIDEVAASRVKLFDAANFYKEALIEGDEKDFALIFAALDRIRMRHQKAVDGIHLEKQVANKVKEAVAYREKDQSQVITDAQKALAQHQHSIGRIGAAIAEAVLKEQQLQNHTFDFKPMRIVPESNPVGNLKFVCKLGIEAITPDLLSSLIGGLIGKRKTLDTLTASYDSIKDAINSYPSDEENPLAVLSSRFKTALDAKLMPKKSIIREGDDVYDELSQGYNAQMYFTLMADRGIGEGIYMVDQPEDQISQKAIRESVLNEFRNIAGSRQVILITHNPQFIVNLDVDNVIFISREGDTLLIRSGALEYSCDEYNVLDIVAENIEGGLDTIQRRMKRYDKAN</sequence>
<dbReference type="STRING" id="1235794.C811_01275"/>